<dbReference type="Proteomes" id="UP001239213">
    <property type="component" value="Unassembled WGS sequence"/>
</dbReference>
<reference evidence="1" key="1">
    <citation type="submission" date="2016-11" db="EMBL/GenBank/DDBJ databases">
        <title>The genome sequence of Colletotrichum cuscutae.</title>
        <authorList>
            <person name="Baroncelli R."/>
        </authorList>
    </citation>
    <scope>NUCLEOTIDE SEQUENCE</scope>
    <source>
        <strain evidence="1">IMI 304802</strain>
    </source>
</reference>
<accession>A0AAJ0DKI4</accession>
<keyword evidence="2" id="KW-1185">Reference proteome</keyword>
<protein>
    <submittedName>
        <fullName evidence="1">Uncharacterized protein</fullName>
    </submittedName>
</protein>
<sequence>MLMHSLTHSLSLHVARLLISSHLMSRAPASLTSPRLASLTPSISLIGQEGWNKFKGEFKHSDLFHAVKRHLNGIRFCSGSKEETITRQKKTRRR</sequence>
<gene>
    <name evidence="1" type="ORF">CCUS01_03463</name>
</gene>
<evidence type="ECO:0000313" key="1">
    <source>
        <dbReference type="EMBL" id="KAK1489415.1"/>
    </source>
</evidence>
<dbReference type="EMBL" id="MPDP01000046">
    <property type="protein sequence ID" value="KAK1489415.1"/>
    <property type="molecule type" value="Genomic_DNA"/>
</dbReference>
<dbReference type="AlphaFoldDB" id="A0AAJ0DKI4"/>
<name>A0AAJ0DKI4_9PEZI</name>
<comment type="caution">
    <text evidence="1">The sequence shown here is derived from an EMBL/GenBank/DDBJ whole genome shotgun (WGS) entry which is preliminary data.</text>
</comment>
<evidence type="ECO:0000313" key="2">
    <source>
        <dbReference type="Proteomes" id="UP001239213"/>
    </source>
</evidence>
<organism evidence="1 2">
    <name type="scientific">Colletotrichum cuscutae</name>
    <dbReference type="NCBI Taxonomy" id="1209917"/>
    <lineage>
        <taxon>Eukaryota</taxon>
        <taxon>Fungi</taxon>
        <taxon>Dikarya</taxon>
        <taxon>Ascomycota</taxon>
        <taxon>Pezizomycotina</taxon>
        <taxon>Sordariomycetes</taxon>
        <taxon>Hypocreomycetidae</taxon>
        <taxon>Glomerellales</taxon>
        <taxon>Glomerellaceae</taxon>
        <taxon>Colletotrichum</taxon>
        <taxon>Colletotrichum acutatum species complex</taxon>
    </lineage>
</organism>
<proteinExistence type="predicted"/>